<feature type="transmembrane region" description="Helical" evidence="3">
    <location>
        <begin position="113"/>
        <end position="131"/>
    </location>
</feature>
<name>A0ABR5I6R1_9ACTN</name>
<dbReference type="InterPro" id="IPR004843">
    <property type="entry name" value="Calcineurin-like_PHP"/>
</dbReference>
<feature type="transmembrane region" description="Helical" evidence="3">
    <location>
        <begin position="6"/>
        <end position="23"/>
    </location>
</feature>
<gene>
    <name evidence="5" type="ORF">ABW18_21765</name>
</gene>
<feature type="transmembrane region" description="Helical" evidence="3">
    <location>
        <begin position="35"/>
        <end position="57"/>
    </location>
</feature>
<evidence type="ECO:0000313" key="5">
    <source>
        <dbReference type="EMBL" id="KNA89289.1"/>
    </source>
</evidence>
<evidence type="ECO:0000256" key="1">
    <source>
        <dbReference type="ARBA" id="ARBA00022723"/>
    </source>
</evidence>
<evidence type="ECO:0000313" key="6">
    <source>
        <dbReference type="Proteomes" id="UP000037247"/>
    </source>
</evidence>
<dbReference type="CDD" id="cd07385">
    <property type="entry name" value="MPP_YkuE_C"/>
    <property type="match status" value="1"/>
</dbReference>
<feature type="domain" description="Calcineurin-like phosphoesterase" evidence="4">
    <location>
        <begin position="155"/>
        <end position="321"/>
    </location>
</feature>
<organism evidence="5 6">
    <name type="scientific">Gordonia jacobaea</name>
    <dbReference type="NCBI Taxonomy" id="122202"/>
    <lineage>
        <taxon>Bacteria</taxon>
        <taxon>Bacillati</taxon>
        <taxon>Actinomycetota</taxon>
        <taxon>Actinomycetes</taxon>
        <taxon>Mycobacteriales</taxon>
        <taxon>Gordoniaceae</taxon>
        <taxon>Gordonia</taxon>
    </lineage>
</organism>
<keyword evidence="3" id="KW-0812">Transmembrane</keyword>
<accession>A0ABR5I6R1</accession>
<sequence length="380" mass="40570">MLVLVIAALALGLVHFLLHRRFVRATAVSRGWGRCIDTVLVLGWVLAVVAAGVGSIFPTWLRPVGFLGLTWLATVFYLLLGLAIIGVALLGIRVVGRLRHQSTNRTRLLTTRVASGCLAIVAAVTVVYGVTEAASPSVTRESLTLERLPEEFDGMRVAVVSDLHLGPARGESFTRKVVNMVNEQKPDLIVVLGDLDDGTVARVGTDLQPMADLSAPMGVYGVAGNHEEISDDTGAWMAHWKTLGINPINNERTEIRRGAASIDIAGVYDYSTGAPYAPDLSAALRGRDDQRFVLLLAHQPNQAVEASEAGVDLQLSGHTHGGQMWPLRYIVDLATTTNVTGVDHLGPTTVFTTYGSGAWGPPVRVGAPPEIAILELNAPT</sequence>
<dbReference type="Pfam" id="PF00149">
    <property type="entry name" value="Metallophos"/>
    <property type="match status" value="1"/>
</dbReference>
<dbReference type="InterPro" id="IPR051158">
    <property type="entry name" value="Metallophosphoesterase_sf"/>
</dbReference>
<dbReference type="Gene3D" id="3.60.21.10">
    <property type="match status" value="1"/>
</dbReference>
<keyword evidence="1" id="KW-0479">Metal-binding</keyword>
<protein>
    <submittedName>
        <fullName evidence="5">Metallophosphoesterase</fullName>
    </submittedName>
</protein>
<dbReference type="RefSeq" id="WP_049701034.1">
    <property type="nucleotide sequence ID" value="NZ_JAQDQF010000001.1"/>
</dbReference>
<dbReference type="PANTHER" id="PTHR31302">
    <property type="entry name" value="TRANSMEMBRANE PROTEIN WITH METALLOPHOSPHOESTERASE DOMAIN-RELATED"/>
    <property type="match status" value="1"/>
</dbReference>
<keyword evidence="6" id="KW-1185">Reference proteome</keyword>
<feature type="transmembrane region" description="Helical" evidence="3">
    <location>
        <begin position="69"/>
        <end position="92"/>
    </location>
</feature>
<reference evidence="5 6" key="1">
    <citation type="submission" date="2015-05" db="EMBL/GenBank/DDBJ databases">
        <title>Draft genome sequence of the bacterium Gordonia jacobaea a new member of the Gordonia genus.</title>
        <authorList>
            <person name="Jimenez-Galisteo G."/>
            <person name="Dominguez A."/>
            <person name="Munoz E."/>
            <person name="Vinas M."/>
        </authorList>
    </citation>
    <scope>NUCLEOTIDE SEQUENCE [LARGE SCALE GENOMIC DNA]</scope>
    <source>
        <strain evidence="6">mv1</strain>
    </source>
</reference>
<keyword evidence="3" id="KW-0472">Membrane</keyword>
<evidence type="ECO:0000256" key="3">
    <source>
        <dbReference type="SAM" id="Phobius"/>
    </source>
</evidence>
<comment type="caution">
    <text evidence="5">The sequence shown here is derived from an EMBL/GenBank/DDBJ whole genome shotgun (WGS) entry which is preliminary data.</text>
</comment>
<dbReference type="Proteomes" id="UP000037247">
    <property type="component" value="Unassembled WGS sequence"/>
</dbReference>
<dbReference type="SUPFAM" id="SSF56300">
    <property type="entry name" value="Metallo-dependent phosphatases"/>
    <property type="match status" value="1"/>
</dbReference>
<dbReference type="EMBL" id="LDTZ01000028">
    <property type="protein sequence ID" value="KNA89289.1"/>
    <property type="molecule type" value="Genomic_DNA"/>
</dbReference>
<keyword evidence="3" id="KW-1133">Transmembrane helix</keyword>
<evidence type="ECO:0000256" key="2">
    <source>
        <dbReference type="ARBA" id="ARBA00022801"/>
    </source>
</evidence>
<keyword evidence="2" id="KW-0378">Hydrolase</keyword>
<proteinExistence type="predicted"/>
<dbReference type="PANTHER" id="PTHR31302:SF31">
    <property type="entry name" value="PHOSPHODIESTERASE YAEI"/>
    <property type="match status" value="1"/>
</dbReference>
<evidence type="ECO:0000259" key="4">
    <source>
        <dbReference type="Pfam" id="PF00149"/>
    </source>
</evidence>
<dbReference type="InterPro" id="IPR029052">
    <property type="entry name" value="Metallo-depent_PP-like"/>
</dbReference>